<evidence type="ECO:0000313" key="2">
    <source>
        <dbReference type="Proteomes" id="UP000287033"/>
    </source>
</evidence>
<comment type="caution">
    <text evidence="1">The sequence shown here is derived from an EMBL/GenBank/DDBJ whole genome shotgun (WGS) entry which is preliminary data.</text>
</comment>
<dbReference type="AlphaFoldDB" id="A0A401TIT3"/>
<reference evidence="1 2" key="1">
    <citation type="journal article" date="2018" name="Nat. Ecol. Evol.">
        <title>Shark genomes provide insights into elasmobranch evolution and the origin of vertebrates.</title>
        <authorList>
            <person name="Hara Y"/>
            <person name="Yamaguchi K"/>
            <person name="Onimaru K"/>
            <person name="Kadota M"/>
            <person name="Koyanagi M"/>
            <person name="Keeley SD"/>
            <person name="Tatsumi K"/>
            <person name="Tanaka K"/>
            <person name="Motone F"/>
            <person name="Kageyama Y"/>
            <person name="Nozu R"/>
            <person name="Adachi N"/>
            <person name="Nishimura O"/>
            <person name="Nakagawa R"/>
            <person name="Tanegashima C"/>
            <person name="Kiyatake I"/>
            <person name="Matsumoto R"/>
            <person name="Murakumo K"/>
            <person name="Nishida K"/>
            <person name="Terakita A"/>
            <person name="Kuratani S"/>
            <person name="Sato K"/>
            <person name="Hyodo S Kuraku.S."/>
        </authorList>
    </citation>
    <scope>NUCLEOTIDE SEQUENCE [LARGE SCALE GENOMIC DNA]</scope>
</reference>
<gene>
    <name evidence="1" type="ORF">chiPu_0026821</name>
</gene>
<dbReference type="OrthoDB" id="10386861at2759"/>
<keyword evidence="2" id="KW-1185">Reference proteome</keyword>
<proteinExistence type="predicted"/>
<evidence type="ECO:0000313" key="1">
    <source>
        <dbReference type="EMBL" id="GCC42571.1"/>
    </source>
</evidence>
<organism evidence="1 2">
    <name type="scientific">Chiloscyllium punctatum</name>
    <name type="common">Brownbanded bambooshark</name>
    <name type="synonym">Hemiscyllium punctatum</name>
    <dbReference type="NCBI Taxonomy" id="137246"/>
    <lineage>
        <taxon>Eukaryota</taxon>
        <taxon>Metazoa</taxon>
        <taxon>Chordata</taxon>
        <taxon>Craniata</taxon>
        <taxon>Vertebrata</taxon>
        <taxon>Chondrichthyes</taxon>
        <taxon>Elasmobranchii</taxon>
        <taxon>Galeomorphii</taxon>
        <taxon>Galeoidea</taxon>
        <taxon>Orectolobiformes</taxon>
        <taxon>Hemiscylliidae</taxon>
        <taxon>Chiloscyllium</taxon>
    </lineage>
</organism>
<dbReference type="Proteomes" id="UP000287033">
    <property type="component" value="Unassembled WGS sequence"/>
</dbReference>
<name>A0A401TIT3_CHIPU</name>
<feature type="non-terminal residue" evidence="1">
    <location>
        <position position="1"/>
    </location>
</feature>
<protein>
    <submittedName>
        <fullName evidence="1">Uncharacterized protein</fullName>
    </submittedName>
</protein>
<accession>A0A401TIT3</accession>
<sequence>PVVRVLPITHTPPANPADAIEIPAAVKNRLRLDHERSWIVLTESNRFTWPGPDLRNIDTESGYYGALTPGLFAEVKRRFVAIARGEVATSAPHRSVPRSE</sequence>
<dbReference type="EMBL" id="BEZZ01088049">
    <property type="protein sequence ID" value="GCC42571.1"/>
    <property type="molecule type" value="Genomic_DNA"/>
</dbReference>